<organism evidence="1 2">
    <name type="scientific">Apiospora kogelbergensis</name>
    <dbReference type="NCBI Taxonomy" id="1337665"/>
    <lineage>
        <taxon>Eukaryota</taxon>
        <taxon>Fungi</taxon>
        <taxon>Dikarya</taxon>
        <taxon>Ascomycota</taxon>
        <taxon>Pezizomycotina</taxon>
        <taxon>Sordariomycetes</taxon>
        <taxon>Xylariomycetidae</taxon>
        <taxon>Amphisphaeriales</taxon>
        <taxon>Apiosporaceae</taxon>
        <taxon>Apiospora</taxon>
    </lineage>
</organism>
<proteinExistence type="predicted"/>
<reference evidence="1 2" key="1">
    <citation type="submission" date="2023-01" db="EMBL/GenBank/DDBJ databases">
        <title>Analysis of 21 Apiospora genomes using comparative genomics revels a genus with tremendous synthesis potential of carbohydrate active enzymes and secondary metabolites.</title>
        <authorList>
            <person name="Sorensen T."/>
        </authorList>
    </citation>
    <scope>NUCLEOTIDE SEQUENCE [LARGE SCALE GENOMIC DNA]</scope>
    <source>
        <strain evidence="1 2">CBS 117206</strain>
    </source>
</reference>
<comment type="caution">
    <text evidence="1">The sequence shown here is derived from an EMBL/GenBank/DDBJ whole genome shotgun (WGS) entry which is preliminary data.</text>
</comment>
<sequence>MTRKLYWYYMTRQAPSKASLRGVMSQYTEALPESVGGIIIGTEDIVAGSLYQEKTALDRAAATATNTEVHEAEHAETIDWECCDQCEPPELITFDCDGDLILEVGEIVCEHKGDATGGTSAYTRVARTFQVCSRTLCRASPVFKQMFSGGFAGSQPRENGRQWAVELPDDDYEALAVFCHIIHGNFEKVPSSAEDINFDLLYQITVLSDKYDLLRWLRPWACQWRIFLIHAASEE</sequence>
<evidence type="ECO:0000313" key="1">
    <source>
        <dbReference type="EMBL" id="KAK8106738.1"/>
    </source>
</evidence>
<name>A0AAW0QQB8_9PEZI</name>
<evidence type="ECO:0008006" key="3">
    <source>
        <dbReference type="Google" id="ProtNLM"/>
    </source>
</evidence>
<dbReference type="InterPro" id="IPR011333">
    <property type="entry name" value="SKP1/BTB/POZ_sf"/>
</dbReference>
<protein>
    <recommendedName>
        <fullName evidence="3">BTB domain-containing protein</fullName>
    </recommendedName>
</protein>
<gene>
    <name evidence="1" type="ORF">PG999_010097</name>
</gene>
<dbReference type="SUPFAM" id="SSF54695">
    <property type="entry name" value="POZ domain"/>
    <property type="match status" value="1"/>
</dbReference>
<dbReference type="AlphaFoldDB" id="A0AAW0QQB8"/>
<keyword evidence="2" id="KW-1185">Reference proteome</keyword>
<evidence type="ECO:0000313" key="2">
    <source>
        <dbReference type="Proteomes" id="UP001392437"/>
    </source>
</evidence>
<dbReference type="EMBL" id="JAQQWP010000008">
    <property type="protein sequence ID" value="KAK8106738.1"/>
    <property type="molecule type" value="Genomic_DNA"/>
</dbReference>
<dbReference type="Gene3D" id="3.30.710.10">
    <property type="entry name" value="Potassium Channel Kv1.1, Chain A"/>
    <property type="match status" value="1"/>
</dbReference>
<dbReference type="Proteomes" id="UP001392437">
    <property type="component" value="Unassembled WGS sequence"/>
</dbReference>
<accession>A0AAW0QQB8</accession>